<gene>
    <name evidence="1" type="ORF">FB550_10998</name>
</gene>
<dbReference type="SUPFAM" id="SSF53850">
    <property type="entry name" value="Periplasmic binding protein-like II"/>
    <property type="match status" value="1"/>
</dbReference>
<accession>A0A561D5J3</accession>
<reference evidence="1 2" key="1">
    <citation type="submission" date="2019-06" db="EMBL/GenBank/DDBJ databases">
        <title>Sorghum-associated microbial communities from plants grown in Nebraska, USA.</title>
        <authorList>
            <person name="Schachtman D."/>
        </authorList>
    </citation>
    <scope>NUCLEOTIDE SEQUENCE [LARGE SCALE GENOMIC DNA]</scope>
    <source>
        <strain evidence="1 2">2482</strain>
    </source>
</reference>
<dbReference type="RefSeq" id="WP_144566491.1">
    <property type="nucleotide sequence ID" value="NZ_VIVN01000009.1"/>
</dbReference>
<dbReference type="Proteomes" id="UP000319671">
    <property type="component" value="Unassembled WGS sequence"/>
</dbReference>
<dbReference type="EMBL" id="VIVN01000009">
    <property type="protein sequence ID" value="TWD98592.1"/>
    <property type="molecule type" value="Genomic_DNA"/>
</dbReference>
<sequence length="77" mass="8848">MTLRVDWWGAQTRHDATKKALALYTKKHPNVHFVSEFSGWAGHWDKLGTHEAAKDAPDIIQIRILYGKRSNSSFIKN</sequence>
<proteinExistence type="predicted"/>
<protein>
    <submittedName>
        <fullName evidence="1">Uncharacterized protein</fullName>
    </submittedName>
</protein>
<keyword evidence="2" id="KW-1185">Reference proteome</keyword>
<evidence type="ECO:0000313" key="1">
    <source>
        <dbReference type="EMBL" id="TWD98592.1"/>
    </source>
</evidence>
<evidence type="ECO:0000313" key="2">
    <source>
        <dbReference type="Proteomes" id="UP000319671"/>
    </source>
</evidence>
<organism evidence="1 2">
    <name type="scientific">Neobacillus bataviensis</name>
    <dbReference type="NCBI Taxonomy" id="220685"/>
    <lineage>
        <taxon>Bacteria</taxon>
        <taxon>Bacillati</taxon>
        <taxon>Bacillota</taxon>
        <taxon>Bacilli</taxon>
        <taxon>Bacillales</taxon>
        <taxon>Bacillaceae</taxon>
        <taxon>Neobacillus</taxon>
    </lineage>
</organism>
<dbReference type="Gene3D" id="3.40.190.10">
    <property type="entry name" value="Periplasmic binding protein-like II"/>
    <property type="match status" value="1"/>
</dbReference>
<name>A0A561D5J3_9BACI</name>
<dbReference type="AlphaFoldDB" id="A0A561D5J3"/>
<comment type="caution">
    <text evidence="1">The sequence shown here is derived from an EMBL/GenBank/DDBJ whole genome shotgun (WGS) entry which is preliminary data.</text>
</comment>